<dbReference type="AlphaFoldDB" id="A0A5B0RL66"/>
<dbReference type="EMBL" id="VDEP01000174">
    <property type="protein sequence ID" value="KAA1125848.1"/>
    <property type="molecule type" value="Genomic_DNA"/>
</dbReference>
<comment type="caution">
    <text evidence="2">The sequence shown here is derived from an EMBL/GenBank/DDBJ whole genome shotgun (WGS) entry which is preliminary data.</text>
</comment>
<sequence length="336" mass="36817">MVSQEIPGTSKLQNHCACAAKKETEVVKDGLAVPVGRYPGPVGGYRLQSSGTRQQAPGAVLGVCFWPKSDPVPGYPRGYRLKPPNEQVPIQSQGIGSDISGTRHQLYPTRTPPPTPEPSSPRQSNHPLTDAEEFDRARKVAANAVSSSYNNYHVPELSDQKDKSGRFMIAYHCKMCFTKINRPMSDSSCGNLNKHAALCLRKQQEASKTRTLASVGITGTGDIDPKEVPQLCAVWCAEAARPFSALVDASHKALLHPKVLKHLPTRKAVSKDIHMLYSAIQDNYRTVLKQHQGALYLGVDAWQSPNGFDILGIIVSHRAPFTIREMYLVTAIIITN</sequence>
<evidence type="ECO:0008006" key="4">
    <source>
        <dbReference type="Google" id="ProtNLM"/>
    </source>
</evidence>
<protein>
    <recommendedName>
        <fullName evidence="4">BED-type domain-containing protein</fullName>
    </recommendedName>
</protein>
<name>A0A5B0RL66_PUCGR</name>
<feature type="compositionally biased region" description="Pro residues" evidence="1">
    <location>
        <begin position="110"/>
        <end position="119"/>
    </location>
</feature>
<dbReference type="Proteomes" id="UP000325313">
    <property type="component" value="Unassembled WGS sequence"/>
</dbReference>
<feature type="compositionally biased region" description="Polar residues" evidence="1">
    <location>
        <begin position="88"/>
        <end position="103"/>
    </location>
</feature>
<gene>
    <name evidence="2" type="ORF">PGTUg99_008138</name>
</gene>
<organism evidence="2 3">
    <name type="scientific">Puccinia graminis f. sp. tritici</name>
    <dbReference type="NCBI Taxonomy" id="56615"/>
    <lineage>
        <taxon>Eukaryota</taxon>
        <taxon>Fungi</taxon>
        <taxon>Dikarya</taxon>
        <taxon>Basidiomycota</taxon>
        <taxon>Pucciniomycotina</taxon>
        <taxon>Pucciniomycetes</taxon>
        <taxon>Pucciniales</taxon>
        <taxon>Pucciniaceae</taxon>
        <taxon>Puccinia</taxon>
    </lineage>
</organism>
<feature type="region of interest" description="Disordered" evidence="1">
    <location>
        <begin position="75"/>
        <end position="129"/>
    </location>
</feature>
<proteinExistence type="predicted"/>
<evidence type="ECO:0000313" key="2">
    <source>
        <dbReference type="EMBL" id="KAA1125848.1"/>
    </source>
</evidence>
<accession>A0A5B0RL66</accession>
<reference evidence="2 3" key="1">
    <citation type="submission" date="2019-05" db="EMBL/GenBank/DDBJ databases">
        <title>Emergence of the Ug99 lineage of the wheat stem rust pathogen through somatic hybridization.</title>
        <authorList>
            <person name="Li F."/>
            <person name="Upadhyaya N.M."/>
            <person name="Sperschneider J."/>
            <person name="Matny O."/>
            <person name="Nguyen-Phuc H."/>
            <person name="Mago R."/>
            <person name="Raley C."/>
            <person name="Miller M.E."/>
            <person name="Silverstein K.A.T."/>
            <person name="Henningsen E."/>
            <person name="Hirsch C.D."/>
            <person name="Visser B."/>
            <person name="Pretorius Z.A."/>
            <person name="Steffenson B.J."/>
            <person name="Schwessinger B."/>
            <person name="Dodds P.N."/>
            <person name="Figueroa M."/>
        </authorList>
    </citation>
    <scope>NUCLEOTIDE SEQUENCE [LARGE SCALE GENOMIC DNA]</scope>
    <source>
        <strain evidence="2 3">Ug99</strain>
    </source>
</reference>
<evidence type="ECO:0000256" key="1">
    <source>
        <dbReference type="SAM" id="MobiDB-lite"/>
    </source>
</evidence>
<evidence type="ECO:0000313" key="3">
    <source>
        <dbReference type="Proteomes" id="UP000325313"/>
    </source>
</evidence>